<sequence>MLTKFSLDQDLFSSQHLLDETLSVVHEYILENWNHYGILIFQKGSELEYRKKIKDLPAKFQNKWLTALSHSPKQELNSTWNPYISYKDFDSICTLSSIFETGITEDTISAELCNNKSTSRFKENPPFEILGTGAVSESVNFTESRKAATTDIAAGTPIEDIWIKRFSALAKIAKNIIICDRYIFKRTLEDTAKGYVSTSIKKFISLLDNSTEPYNITIISDGNTKNSQTHYEVTNYFEQKILSSPPLKTKIKSLNIISCNELDFQKTAHDRFIRLDSHVYQIGIGMMIFERHEIPTTSFTIKRKELCQTTTTETYLRQNREWQKTWS</sequence>
<evidence type="ECO:0000313" key="1">
    <source>
        <dbReference type="EMBL" id="SFD35514.1"/>
    </source>
</evidence>
<comment type="caution">
    <text evidence="1">The sequence shown here is derived from an EMBL/GenBank/DDBJ whole genome shotgun (WGS) entry which is preliminary data.</text>
</comment>
<organism evidence="1 2">
    <name type="scientific">Pseudomonas citronellolis</name>
    <dbReference type="NCBI Taxonomy" id="53408"/>
    <lineage>
        <taxon>Bacteria</taxon>
        <taxon>Pseudomonadati</taxon>
        <taxon>Pseudomonadota</taxon>
        <taxon>Gammaproteobacteria</taxon>
        <taxon>Pseudomonadales</taxon>
        <taxon>Pseudomonadaceae</taxon>
        <taxon>Pseudomonas</taxon>
    </lineage>
</organism>
<evidence type="ECO:0000313" key="2">
    <source>
        <dbReference type="Proteomes" id="UP000183385"/>
    </source>
</evidence>
<name>A0AAQ1KH70_9PSED</name>
<proteinExistence type="predicted"/>
<dbReference type="EMBL" id="FOLS01000023">
    <property type="protein sequence ID" value="SFD35514.1"/>
    <property type="molecule type" value="Genomic_DNA"/>
</dbReference>
<dbReference type="Proteomes" id="UP000183385">
    <property type="component" value="Unassembled WGS sequence"/>
</dbReference>
<protein>
    <submittedName>
        <fullName evidence="1">Uncharacterized protein</fullName>
    </submittedName>
</protein>
<dbReference type="RefSeq" id="WP_135500020.1">
    <property type="nucleotide sequence ID" value="NZ_FOLS01000023.1"/>
</dbReference>
<reference evidence="1 2" key="1">
    <citation type="submission" date="2016-10" db="EMBL/GenBank/DDBJ databases">
        <authorList>
            <person name="Varghese N."/>
            <person name="Submissions S."/>
        </authorList>
    </citation>
    <scope>NUCLEOTIDE SEQUENCE [LARGE SCALE GENOMIC DNA]</scope>
    <source>
        <strain evidence="1 2">LMG 18378</strain>
    </source>
</reference>
<gene>
    <name evidence="1" type="ORF">SAMN05216577_12397</name>
</gene>
<keyword evidence="2" id="KW-1185">Reference proteome</keyword>
<accession>A0AAQ1KH70</accession>
<dbReference type="AlphaFoldDB" id="A0AAQ1KH70"/>